<gene>
    <name evidence="2" type="ORF">HYN49_13210</name>
</gene>
<dbReference type="Proteomes" id="UP000244937">
    <property type="component" value="Chromosome"/>
</dbReference>
<keyword evidence="1" id="KW-1133">Transmembrane helix</keyword>
<keyword evidence="3" id="KW-1185">Reference proteome</keyword>
<keyword evidence="1" id="KW-0812">Transmembrane</keyword>
<keyword evidence="1" id="KW-0472">Membrane</keyword>
<organism evidence="2 3">
    <name type="scientific">Flavobacterium pallidum</name>
    <dbReference type="NCBI Taxonomy" id="2172098"/>
    <lineage>
        <taxon>Bacteria</taxon>
        <taxon>Pseudomonadati</taxon>
        <taxon>Bacteroidota</taxon>
        <taxon>Flavobacteriia</taxon>
        <taxon>Flavobacteriales</taxon>
        <taxon>Flavobacteriaceae</taxon>
        <taxon>Flavobacterium</taxon>
    </lineage>
</organism>
<dbReference type="KEGG" id="fpal:HYN49_13210"/>
<feature type="transmembrane region" description="Helical" evidence="1">
    <location>
        <begin position="71"/>
        <end position="89"/>
    </location>
</feature>
<feature type="transmembrane region" description="Helical" evidence="1">
    <location>
        <begin position="95"/>
        <end position="115"/>
    </location>
</feature>
<feature type="transmembrane region" description="Helical" evidence="1">
    <location>
        <begin position="41"/>
        <end position="59"/>
    </location>
</feature>
<dbReference type="AlphaFoldDB" id="A0A2S1SK94"/>
<evidence type="ECO:0000313" key="3">
    <source>
        <dbReference type="Proteomes" id="UP000244937"/>
    </source>
</evidence>
<reference evidence="2 3" key="1">
    <citation type="submission" date="2018-05" db="EMBL/GenBank/DDBJ databases">
        <title>Genome sequencing of Flavobacterium sp. HYN0049.</title>
        <authorList>
            <person name="Yi H."/>
            <person name="Baek C."/>
        </authorList>
    </citation>
    <scope>NUCLEOTIDE SEQUENCE [LARGE SCALE GENOMIC DNA]</scope>
    <source>
        <strain evidence="2 3">HYN0049</strain>
    </source>
</reference>
<evidence type="ECO:0000313" key="2">
    <source>
        <dbReference type="EMBL" id="AWI26776.1"/>
    </source>
</evidence>
<accession>A0A2S1SK94</accession>
<protein>
    <submittedName>
        <fullName evidence="2">Uncharacterized protein</fullName>
    </submittedName>
</protein>
<sequence length="123" mass="14117">MHNSILSENMKKEKLKKLPHFISGGMILLHSVERFEMNHNSYLIFLFAGIVFMSVAVLHKKISKKFPLVDITFYALEGILSFVIAFEYWEAGKTGLPIPYIIAGLFQMFAIYKFALRAKKSVI</sequence>
<proteinExistence type="predicted"/>
<name>A0A2S1SK94_9FLAO</name>
<evidence type="ECO:0000256" key="1">
    <source>
        <dbReference type="SAM" id="Phobius"/>
    </source>
</evidence>
<dbReference type="EMBL" id="CP029187">
    <property type="protein sequence ID" value="AWI26776.1"/>
    <property type="molecule type" value="Genomic_DNA"/>
</dbReference>